<dbReference type="PROSITE" id="PS00095">
    <property type="entry name" value="C5_MTASE_2"/>
    <property type="match status" value="1"/>
</dbReference>
<dbReference type="GO" id="GO:0032259">
    <property type="term" value="P:methylation"/>
    <property type="evidence" value="ECO:0007669"/>
    <property type="project" value="UniProtKB-KW"/>
</dbReference>
<dbReference type="EMBL" id="JAIW01000028">
    <property type="protein sequence ID" value="KLE10383.1"/>
    <property type="molecule type" value="Genomic_DNA"/>
</dbReference>
<dbReference type="GO" id="GO:0009307">
    <property type="term" value="P:DNA restriction-modification system"/>
    <property type="evidence" value="ECO:0007669"/>
    <property type="project" value="UniProtKB-KW"/>
</dbReference>
<dbReference type="Pfam" id="PF09274">
    <property type="entry name" value="ParG"/>
    <property type="match status" value="1"/>
</dbReference>
<accession>A0A0G9L1X2</accession>
<name>A0A0G9L1X2_9BACT</name>
<evidence type="ECO:0000313" key="9">
    <source>
        <dbReference type="EMBL" id="KLE10383.1"/>
    </source>
</evidence>
<dbReference type="SUPFAM" id="SSF47598">
    <property type="entry name" value="Ribbon-helix-helix"/>
    <property type="match status" value="1"/>
</dbReference>
<evidence type="ECO:0000256" key="1">
    <source>
        <dbReference type="ARBA" id="ARBA00022603"/>
    </source>
</evidence>
<gene>
    <name evidence="9" type="ORF">AF80_04515</name>
</gene>
<dbReference type="PROSITE" id="PS51679">
    <property type="entry name" value="SAM_MT_C5"/>
    <property type="match status" value="1"/>
</dbReference>
<dbReference type="Proteomes" id="UP000035154">
    <property type="component" value="Unassembled WGS sequence"/>
</dbReference>
<keyword evidence="2 6" id="KW-0808">Transferase</keyword>
<dbReference type="PATRIC" id="fig|1447263.3.peg.881"/>
<evidence type="ECO:0000256" key="7">
    <source>
        <dbReference type="RuleBase" id="RU000416"/>
    </source>
</evidence>
<dbReference type="InterPro" id="IPR015354">
    <property type="entry name" value="DNA_partition_ParG"/>
</dbReference>
<dbReference type="Gene3D" id="1.10.1220.10">
    <property type="entry name" value="Met repressor-like"/>
    <property type="match status" value="1"/>
</dbReference>
<dbReference type="InterPro" id="IPR018117">
    <property type="entry name" value="C5_DNA_meth_AS"/>
</dbReference>
<dbReference type="InterPro" id="IPR031303">
    <property type="entry name" value="C5_meth_CS"/>
</dbReference>
<dbReference type="PANTHER" id="PTHR46098">
    <property type="entry name" value="TRNA (CYTOSINE(38)-C(5))-METHYLTRANSFERASE"/>
    <property type="match status" value="1"/>
</dbReference>
<dbReference type="PRINTS" id="PR00105">
    <property type="entry name" value="C5METTRFRASE"/>
</dbReference>
<evidence type="ECO:0000256" key="6">
    <source>
        <dbReference type="PROSITE-ProRule" id="PRU01016"/>
    </source>
</evidence>
<organism evidence="9 10">
    <name type="scientific">Aliarcobacter butzleri L355</name>
    <dbReference type="NCBI Taxonomy" id="1447263"/>
    <lineage>
        <taxon>Bacteria</taxon>
        <taxon>Pseudomonadati</taxon>
        <taxon>Campylobacterota</taxon>
        <taxon>Epsilonproteobacteria</taxon>
        <taxon>Campylobacterales</taxon>
        <taxon>Arcobacteraceae</taxon>
        <taxon>Aliarcobacter</taxon>
    </lineage>
</organism>
<dbReference type="Gene3D" id="3.40.50.150">
    <property type="entry name" value="Vaccinia Virus protein VP39"/>
    <property type="match status" value="1"/>
</dbReference>
<dbReference type="GO" id="GO:0003886">
    <property type="term" value="F:DNA (cytosine-5-)-methyltransferase activity"/>
    <property type="evidence" value="ECO:0007669"/>
    <property type="project" value="UniProtKB-EC"/>
</dbReference>
<dbReference type="InterPro" id="IPR050750">
    <property type="entry name" value="C5-MTase"/>
</dbReference>
<evidence type="ECO:0000313" key="10">
    <source>
        <dbReference type="Proteomes" id="UP000035154"/>
    </source>
</evidence>
<evidence type="ECO:0000256" key="5">
    <source>
        <dbReference type="ARBA" id="ARBA00047422"/>
    </source>
</evidence>
<dbReference type="Gene3D" id="3.90.120.30">
    <property type="match status" value="1"/>
</dbReference>
<dbReference type="SUPFAM" id="SSF53335">
    <property type="entry name" value="S-adenosyl-L-methionine-dependent methyltransferases"/>
    <property type="match status" value="1"/>
</dbReference>
<comment type="catalytic activity">
    <reaction evidence="5 8">
        <text>a 2'-deoxycytidine in DNA + S-adenosyl-L-methionine = a 5-methyl-2'-deoxycytidine in DNA + S-adenosyl-L-homocysteine + H(+)</text>
        <dbReference type="Rhea" id="RHEA:13681"/>
        <dbReference type="Rhea" id="RHEA-COMP:11369"/>
        <dbReference type="Rhea" id="RHEA-COMP:11370"/>
        <dbReference type="ChEBI" id="CHEBI:15378"/>
        <dbReference type="ChEBI" id="CHEBI:57856"/>
        <dbReference type="ChEBI" id="CHEBI:59789"/>
        <dbReference type="ChEBI" id="CHEBI:85452"/>
        <dbReference type="ChEBI" id="CHEBI:85454"/>
        <dbReference type="EC" id="2.1.1.37"/>
    </reaction>
</comment>
<dbReference type="InterPro" id="IPR001525">
    <property type="entry name" value="C5_MeTfrase"/>
</dbReference>
<evidence type="ECO:0000256" key="8">
    <source>
        <dbReference type="RuleBase" id="RU000417"/>
    </source>
</evidence>
<dbReference type="PANTHER" id="PTHR46098:SF1">
    <property type="entry name" value="TRNA (CYTOSINE(38)-C(5))-METHYLTRANSFERASE"/>
    <property type="match status" value="1"/>
</dbReference>
<proteinExistence type="inferred from homology"/>
<evidence type="ECO:0000256" key="4">
    <source>
        <dbReference type="ARBA" id="ARBA00022747"/>
    </source>
</evidence>
<dbReference type="NCBIfam" id="TIGR00675">
    <property type="entry name" value="dcm"/>
    <property type="match status" value="1"/>
</dbReference>
<keyword evidence="3 6" id="KW-0949">S-adenosyl-L-methionine</keyword>
<evidence type="ECO:0000256" key="3">
    <source>
        <dbReference type="ARBA" id="ARBA00022691"/>
    </source>
</evidence>
<dbReference type="Pfam" id="PF00145">
    <property type="entry name" value="DNA_methylase"/>
    <property type="match status" value="1"/>
</dbReference>
<evidence type="ECO:0000256" key="2">
    <source>
        <dbReference type="ARBA" id="ARBA00022679"/>
    </source>
</evidence>
<dbReference type="CDD" id="cd00315">
    <property type="entry name" value="Cyt_C5_DNA_methylase"/>
    <property type="match status" value="1"/>
</dbReference>
<dbReference type="GO" id="GO:0006355">
    <property type="term" value="P:regulation of DNA-templated transcription"/>
    <property type="evidence" value="ECO:0007669"/>
    <property type="project" value="InterPro"/>
</dbReference>
<comment type="similarity">
    <text evidence="6 7">Belongs to the class I-like SAM-binding methyltransferase superfamily. C5-methyltransferase family.</text>
</comment>
<dbReference type="AlphaFoldDB" id="A0A0G9L1X2"/>
<dbReference type="InterPro" id="IPR029063">
    <property type="entry name" value="SAM-dependent_MTases_sf"/>
</dbReference>
<reference evidence="9 10" key="1">
    <citation type="submission" date="2014-01" db="EMBL/GenBank/DDBJ databases">
        <title>Development of a Comparative Genomic Fingerprinting Assay for High Resolution Genotyping of Arcobacter butzleri.</title>
        <authorList>
            <person name="Webb A.L."/>
            <person name="Inglis G.D."/>
            <person name="Kruczkiewicz P."/>
            <person name="Selinger L.B."/>
            <person name="Taboada E.N."/>
        </authorList>
    </citation>
    <scope>NUCLEOTIDE SEQUENCE [LARGE SCALE GENOMIC DNA]</scope>
    <source>
        <strain evidence="9 10">L355</strain>
    </source>
</reference>
<comment type="caution">
    <text evidence="9">The sequence shown here is derived from an EMBL/GenBank/DDBJ whole genome shotgun (WGS) entry which is preliminary data.</text>
</comment>
<feature type="active site" evidence="6">
    <location>
        <position position="126"/>
    </location>
</feature>
<dbReference type="InterPro" id="IPR013321">
    <property type="entry name" value="Arc_rbn_hlx_hlx"/>
</dbReference>
<dbReference type="InterPro" id="IPR010985">
    <property type="entry name" value="Ribbon_hlx_hlx"/>
</dbReference>
<sequence>MNMNTTKQIHVKLDEDIKIKLKIKCAKLDTTIQEFITDLVINDLKKDEEEKKEKEKFKFIDLFSGVGGLRIPFDELGGKCVLSSEIDKYAKMTYQSYFDDIPKGDISQIKPCEIEDFDILVGGFPCQPFSLAGHRKGFTDTRGTLFFEIEKILRCKMPKAFLLENVKGLKGHDKGNTYKVIKESLESMGYFVTEQILTARDFGLPQNRERVYIVGFLEEEHFKNFEYPDKLNVETKLGKILEKEVDDKYTISDKLWAGHQRRKVEHKKKGNGFGYGLFNHNSEYTNTISARYYKDGSEILIEQKNKNPRKLTPLEAARLQGFPDELVEKAKKAGVSDTQLYRQFGNAVPVNVVREIAKKMYEAIYAK</sequence>
<dbReference type="PROSITE" id="PS00094">
    <property type="entry name" value="C5_MTASE_1"/>
    <property type="match status" value="1"/>
</dbReference>
<dbReference type="EC" id="2.1.1.37" evidence="8"/>
<keyword evidence="4" id="KW-0680">Restriction system</keyword>
<keyword evidence="1 6" id="KW-0489">Methyltransferase</keyword>
<protein>
    <recommendedName>
        <fullName evidence="8">Cytosine-specific methyltransferase</fullName>
        <ecNumber evidence="8">2.1.1.37</ecNumber>
    </recommendedName>
</protein>